<dbReference type="Pfam" id="PF00135">
    <property type="entry name" value="COesterase"/>
    <property type="match status" value="2"/>
</dbReference>
<proteinExistence type="inferred from homology"/>
<dbReference type="EC" id="3.1.1.-" evidence="3"/>
<evidence type="ECO:0000256" key="2">
    <source>
        <dbReference type="ARBA" id="ARBA00022801"/>
    </source>
</evidence>
<protein>
    <recommendedName>
        <fullName evidence="3">Carboxylic ester hydrolase</fullName>
        <ecNumber evidence="3">3.1.1.-</ecNumber>
    </recommendedName>
</protein>
<gene>
    <name evidence="5" type="ORF">FOXYS1_6694</name>
</gene>
<dbReference type="InterPro" id="IPR002018">
    <property type="entry name" value="CarbesteraseB"/>
</dbReference>
<dbReference type="EMBL" id="JAAFOW010001057">
    <property type="protein sequence ID" value="KAF5262571.1"/>
    <property type="molecule type" value="Genomic_DNA"/>
</dbReference>
<organism evidence="5 6">
    <name type="scientific">Fusarium oxysporum</name>
    <name type="common">Fusarium vascular wilt</name>
    <dbReference type="NCBI Taxonomy" id="5507"/>
    <lineage>
        <taxon>Eukaryota</taxon>
        <taxon>Fungi</taxon>
        <taxon>Dikarya</taxon>
        <taxon>Ascomycota</taxon>
        <taxon>Pezizomycotina</taxon>
        <taxon>Sordariomycetes</taxon>
        <taxon>Hypocreomycetidae</taxon>
        <taxon>Hypocreales</taxon>
        <taxon>Nectriaceae</taxon>
        <taxon>Fusarium</taxon>
        <taxon>Fusarium oxysporum species complex</taxon>
    </lineage>
</organism>
<dbReference type="PANTHER" id="PTHR43142:SF5">
    <property type="entry name" value="CARBOXYLIC ESTER HYDROLASE"/>
    <property type="match status" value="1"/>
</dbReference>
<dbReference type="InterPro" id="IPR029058">
    <property type="entry name" value="AB_hydrolase_fold"/>
</dbReference>
<dbReference type="SUPFAM" id="SSF53474">
    <property type="entry name" value="alpha/beta-Hydrolases"/>
    <property type="match status" value="1"/>
</dbReference>
<comment type="similarity">
    <text evidence="1 3">Belongs to the type-B carboxylesterase/lipase family.</text>
</comment>
<evidence type="ECO:0000313" key="6">
    <source>
        <dbReference type="Proteomes" id="UP000558688"/>
    </source>
</evidence>
<comment type="caution">
    <text evidence="5">The sequence shown here is derived from an EMBL/GenBank/DDBJ whole genome shotgun (WGS) entry which is preliminary data.</text>
</comment>
<sequence length="541" mass="60488">MADIAILWHQSLNATLVAAERKHHCEFRGIKYASIPNRFEHSVLVEKRDGQTLDCTKFGPRCPQPFRDVAGFYSLPADQKMPPPIPEDEFECLNLVVSVPHSVLRNTAAKVPVLVWFHGGAHAYTMVNIEQGFTGRVVLYTSIDVRMMPPLTNELIEDPSDIIQHSLEMGKPIIMIHVAYRLNVLGYSVFKYKTNFGLHDQKRAVEWVIKHIGHFGGDKAKITISGESSGALDVHALIHGPAAVRGVKQAILQSGSLYLTGPAPKSSGIAVMERTASEARLSIAELQSMPVKELMASIGKLGIKAYGLHHEEGVFELGSGEDEWPISDSPELESVMVSDCEWESRGFEAAIMSLGLENLKHYFLSCWSDVGREIVELYGIEFSSLEVARPAISAFVNDARFALAAHKIWQLELKAGKRRCYRYMMDQYNPWNSAVRAQHAIDLLFLYGGPYDYSSDYGAVKVSFDIREKFVKFLYGDEPWAQHSTYAFGPGGETGPVSSEELGKRRRIEKIEKLDKIGWKRFQPLLARLLSLKGTVAEAYL</sequence>
<dbReference type="AlphaFoldDB" id="A0A8H5AC13"/>
<dbReference type="Proteomes" id="UP000558688">
    <property type="component" value="Unassembled WGS sequence"/>
</dbReference>
<dbReference type="PANTHER" id="PTHR43142">
    <property type="entry name" value="CARBOXYLIC ESTER HYDROLASE"/>
    <property type="match status" value="1"/>
</dbReference>
<dbReference type="GO" id="GO:0016787">
    <property type="term" value="F:hydrolase activity"/>
    <property type="evidence" value="ECO:0007669"/>
    <property type="project" value="UniProtKB-KW"/>
</dbReference>
<evidence type="ECO:0000256" key="1">
    <source>
        <dbReference type="ARBA" id="ARBA00005964"/>
    </source>
</evidence>
<feature type="domain" description="Carboxylesterase type B" evidence="4">
    <location>
        <begin position="23"/>
        <end position="125"/>
    </location>
</feature>
<reference evidence="5" key="1">
    <citation type="submission" date="2020-02" db="EMBL/GenBank/DDBJ databases">
        <title>Identification and distribution of gene clusters putatively required for synthesis of sphingolipid metabolism inhibitors in phylogenetically diverse species of the filamentous fungus Fusarium.</title>
        <authorList>
            <person name="Kim H.-S."/>
            <person name="Busman M."/>
            <person name="Brown D.W."/>
            <person name="Divon H."/>
            <person name="Uhlig S."/>
            <person name="Proctor R.H."/>
        </authorList>
    </citation>
    <scope>NUCLEOTIDE SEQUENCE [LARGE SCALE GENOMIC DNA]</scope>
    <source>
        <strain evidence="5">NRRL 39464</strain>
    </source>
</reference>
<keyword evidence="2 3" id="KW-0378">Hydrolase</keyword>
<evidence type="ECO:0000313" key="5">
    <source>
        <dbReference type="EMBL" id="KAF5262571.1"/>
    </source>
</evidence>
<feature type="domain" description="Carboxylesterase type B" evidence="4">
    <location>
        <begin position="170"/>
        <end position="279"/>
    </location>
</feature>
<evidence type="ECO:0000256" key="3">
    <source>
        <dbReference type="RuleBase" id="RU361235"/>
    </source>
</evidence>
<dbReference type="Gene3D" id="3.40.50.1820">
    <property type="entry name" value="alpha/beta hydrolase"/>
    <property type="match status" value="1"/>
</dbReference>
<accession>A0A8H5AC13</accession>
<dbReference type="InterPro" id="IPR019826">
    <property type="entry name" value="Carboxylesterase_B_AS"/>
</dbReference>
<dbReference type="PROSITE" id="PS00122">
    <property type="entry name" value="CARBOXYLESTERASE_B_1"/>
    <property type="match status" value="1"/>
</dbReference>
<name>A0A8H5AC13_FUSOX</name>
<evidence type="ECO:0000259" key="4">
    <source>
        <dbReference type="Pfam" id="PF00135"/>
    </source>
</evidence>